<evidence type="ECO:0000256" key="3">
    <source>
        <dbReference type="ARBA" id="ARBA00022691"/>
    </source>
</evidence>
<dbReference type="AlphaFoldDB" id="A0A4Q9HTJ8"/>
<dbReference type="InterPro" id="IPR029063">
    <property type="entry name" value="SAM-dependent_MTases_sf"/>
</dbReference>
<dbReference type="GO" id="GO:0032259">
    <property type="term" value="P:methylation"/>
    <property type="evidence" value="ECO:0007669"/>
    <property type="project" value="UniProtKB-KW"/>
</dbReference>
<evidence type="ECO:0000256" key="2">
    <source>
        <dbReference type="ARBA" id="ARBA00022679"/>
    </source>
</evidence>
<dbReference type="RefSeq" id="WP_131123970.1">
    <property type="nucleotide sequence ID" value="NZ_SIXH01000142.1"/>
</dbReference>
<dbReference type="GO" id="GO:0008168">
    <property type="term" value="F:methyltransferase activity"/>
    <property type="evidence" value="ECO:0007669"/>
    <property type="project" value="UniProtKB-KW"/>
</dbReference>
<evidence type="ECO:0000256" key="1">
    <source>
        <dbReference type="ARBA" id="ARBA00022603"/>
    </source>
</evidence>
<keyword evidence="2 5" id="KW-0808">Transferase</keyword>
<dbReference type="CDD" id="cd02440">
    <property type="entry name" value="AdoMet_MTases"/>
    <property type="match status" value="1"/>
</dbReference>
<dbReference type="PANTHER" id="PTHR43464:SF19">
    <property type="entry name" value="UBIQUINONE BIOSYNTHESIS O-METHYLTRANSFERASE, MITOCHONDRIAL"/>
    <property type="match status" value="1"/>
</dbReference>
<protein>
    <submittedName>
        <fullName evidence="5">Class I SAM-dependent methyltransferase</fullName>
    </submittedName>
</protein>
<dbReference type="Proteomes" id="UP000292452">
    <property type="component" value="Unassembled WGS sequence"/>
</dbReference>
<keyword evidence="6" id="KW-1185">Reference proteome</keyword>
<dbReference type="EMBL" id="SIXH01000142">
    <property type="protein sequence ID" value="TBO58407.1"/>
    <property type="molecule type" value="Genomic_DNA"/>
</dbReference>
<name>A0A4Q9HTJ8_STRKA</name>
<sequence length="229" mass="24789">MTEHTTTDKTLVDAGTGPLSTEEFWDARYRAAERIFSGRPNDALVRETAPLRPGTALELGCGEGGDAIWLAGQGWAVTATDVSSVALGRAAGQARAAGVDDRIDWQRHDLAESFPAGTYDLVSAHFLYPPEPSARERILRRAARSVAPGGVLLIVSHAGFPPWEQAPDPDFVFPAPEQLHAALGLPPEQWDTLAAETYERPATAPDGRPATRLDNTLKLRRHPDRARAL</sequence>
<evidence type="ECO:0000313" key="6">
    <source>
        <dbReference type="Proteomes" id="UP000292452"/>
    </source>
</evidence>
<dbReference type="SUPFAM" id="SSF53335">
    <property type="entry name" value="S-adenosyl-L-methionine-dependent methyltransferases"/>
    <property type="match status" value="1"/>
</dbReference>
<reference evidence="5 6" key="1">
    <citation type="submission" date="2019-02" db="EMBL/GenBank/DDBJ databases">
        <title>Draft Genome Sequence of Streptomyces sp. AM-2504, identified by 16S rRNA comparative analysis as a Streptomyces Kasugaensis strain.</title>
        <authorList>
            <person name="Napolioni V."/>
            <person name="Giuliodori A.M."/>
            <person name="Spurio R."/>
            <person name="Fabbretti A."/>
        </authorList>
    </citation>
    <scope>NUCLEOTIDE SEQUENCE [LARGE SCALE GENOMIC DNA]</scope>
    <source>
        <strain evidence="5 6">AM-2504</strain>
    </source>
</reference>
<feature type="domain" description="Methyltransferase" evidence="4">
    <location>
        <begin position="57"/>
        <end position="150"/>
    </location>
</feature>
<keyword evidence="3" id="KW-0949">S-adenosyl-L-methionine</keyword>
<dbReference type="InterPro" id="IPR041698">
    <property type="entry name" value="Methyltransf_25"/>
</dbReference>
<proteinExistence type="predicted"/>
<comment type="caution">
    <text evidence="5">The sequence shown here is derived from an EMBL/GenBank/DDBJ whole genome shotgun (WGS) entry which is preliminary data.</text>
</comment>
<keyword evidence="1 5" id="KW-0489">Methyltransferase</keyword>
<evidence type="ECO:0000259" key="4">
    <source>
        <dbReference type="Pfam" id="PF13649"/>
    </source>
</evidence>
<dbReference type="PANTHER" id="PTHR43464">
    <property type="entry name" value="METHYLTRANSFERASE"/>
    <property type="match status" value="1"/>
</dbReference>
<gene>
    <name evidence="5" type="ORF">EYS09_17575</name>
</gene>
<dbReference type="Gene3D" id="3.40.50.150">
    <property type="entry name" value="Vaccinia Virus protein VP39"/>
    <property type="match status" value="1"/>
</dbReference>
<dbReference type="Pfam" id="PF13649">
    <property type="entry name" value="Methyltransf_25"/>
    <property type="match status" value="1"/>
</dbReference>
<accession>A0A4Q9HTJ8</accession>
<organism evidence="5 6">
    <name type="scientific">Streptomyces kasugaensis</name>
    <dbReference type="NCBI Taxonomy" id="1946"/>
    <lineage>
        <taxon>Bacteria</taxon>
        <taxon>Bacillati</taxon>
        <taxon>Actinomycetota</taxon>
        <taxon>Actinomycetes</taxon>
        <taxon>Kitasatosporales</taxon>
        <taxon>Streptomycetaceae</taxon>
        <taxon>Streptomyces</taxon>
    </lineage>
</organism>
<evidence type="ECO:0000313" key="5">
    <source>
        <dbReference type="EMBL" id="TBO58407.1"/>
    </source>
</evidence>